<reference evidence="5" key="1">
    <citation type="submission" date="2018-05" db="EMBL/GenBank/DDBJ databases">
        <authorList>
            <person name="Lanie J.A."/>
            <person name="Ng W.-L."/>
            <person name="Kazmierczak K.M."/>
            <person name="Andrzejewski T.M."/>
            <person name="Davidsen T.M."/>
            <person name="Wayne K.J."/>
            <person name="Tettelin H."/>
            <person name="Glass J.I."/>
            <person name="Rusch D."/>
            <person name="Podicherti R."/>
            <person name="Tsui H.-C.T."/>
            <person name="Winkler M.E."/>
        </authorList>
    </citation>
    <scope>NUCLEOTIDE SEQUENCE</scope>
    <source>
        <strain evidence="5">ZC4RG45</strain>
    </source>
</reference>
<evidence type="ECO:0000256" key="3">
    <source>
        <dbReference type="ARBA" id="ARBA00022691"/>
    </source>
</evidence>
<dbReference type="EMBL" id="QGUI01000758">
    <property type="protein sequence ID" value="PZM91594.1"/>
    <property type="molecule type" value="Genomic_DNA"/>
</dbReference>
<dbReference type="InterPro" id="IPR029063">
    <property type="entry name" value="SAM-dependent_MTases_sf"/>
</dbReference>
<dbReference type="AlphaFoldDB" id="A0A2W4IYD3"/>
<name>A0A2W4IYD3_9PSEU</name>
<keyword evidence="1 5" id="KW-0489">Methyltransferase</keyword>
<dbReference type="PANTHER" id="PTHR43464">
    <property type="entry name" value="METHYLTRANSFERASE"/>
    <property type="match status" value="1"/>
</dbReference>
<dbReference type="InterPro" id="IPR041698">
    <property type="entry name" value="Methyltransf_25"/>
</dbReference>
<organism evidence="5">
    <name type="scientific">Thermocrispum agreste</name>
    <dbReference type="NCBI Taxonomy" id="37925"/>
    <lineage>
        <taxon>Bacteria</taxon>
        <taxon>Bacillati</taxon>
        <taxon>Actinomycetota</taxon>
        <taxon>Actinomycetes</taxon>
        <taxon>Pseudonocardiales</taxon>
        <taxon>Pseudonocardiaceae</taxon>
        <taxon>Thermocrispum</taxon>
    </lineage>
</organism>
<dbReference type="GO" id="GO:0008168">
    <property type="term" value="F:methyltransferase activity"/>
    <property type="evidence" value="ECO:0007669"/>
    <property type="project" value="UniProtKB-KW"/>
</dbReference>
<keyword evidence="3" id="KW-0949">S-adenosyl-L-methionine</keyword>
<dbReference type="CDD" id="cd02440">
    <property type="entry name" value="AdoMet_MTases"/>
    <property type="match status" value="1"/>
</dbReference>
<comment type="caution">
    <text evidence="5">The sequence shown here is derived from an EMBL/GenBank/DDBJ whole genome shotgun (WGS) entry which is preliminary data.</text>
</comment>
<proteinExistence type="predicted"/>
<evidence type="ECO:0000259" key="4">
    <source>
        <dbReference type="Pfam" id="PF13649"/>
    </source>
</evidence>
<evidence type="ECO:0000256" key="2">
    <source>
        <dbReference type="ARBA" id="ARBA00022679"/>
    </source>
</evidence>
<dbReference type="PANTHER" id="PTHR43464:SF19">
    <property type="entry name" value="UBIQUINONE BIOSYNTHESIS O-METHYLTRANSFERASE, MITOCHONDRIAL"/>
    <property type="match status" value="1"/>
</dbReference>
<dbReference type="Pfam" id="PF13649">
    <property type="entry name" value="Methyltransf_25"/>
    <property type="match status" value="1"/>
</dbReference>
<accession>A0A2W4IYD3</accession>
<dbReference type="SUPFAM" id="SSF53335">
    <property type="entry name" value="S-adenosyl-L-methionine-dependent methyltransferases"/>
    <property type="match status" value="1"/>
</dbReference>
<keyword evidence="2 5" id="KW-0808">Transferase</keyword>
<evidence type="ECO:0000313" key="5">
    <source>
        <dbReference type="EMBL" id="PZM91594.1"/>
    </source>
</evidence>
<dbReference type="STRING" id="1111738.GCA_000427905_00943"/>
<evidence type="ECO:0000256" key="1">
    <source>
        <dbReference type="ARBA" id="ARBA00022603"/>
    </source>
</evidence>
<protein>
    <submittedName>
        <fullName evidence="5">SAM-dependent methyltransferase</fullName>
    </submittedName>
</protein>
<gene>
    <name evidence="5" type="ORF">DIU77_16680</name>
</gene>
<dbReference type="GO" id="GO:0032259">
    <property type="term" value="P:methylation"/>
    <property type="evidence" value="ECO:0007669"/>
    <property type="project" value="UniProtKB-KW"/>
</dbReference>
<feature type="domain" description="Methyltransferase" evidence="4">
    <location>
        <begin position="59"/>
        <end position="151"/>
    </location>
</feature>
<dbReference type="Gene3D" id="3.40.50.150">
    <property type="entry name" value="Vaccinia Virus protein VP39"/>
    <property type="match status" value="1"/>
</dbReference>
<sequence length="211" mass="22698">MNRIAAEHQGDYVELFEKVYAAAAAGEGEVPWAEVADRHRVLREWAAERKLDGTGKKALVVGCGYGHDAEFVATLGYDTTAFDVSPTAIDVAKSKHPDSPVTYTVANLLEAPAEWSQAFDLVVEIATVQALPRSMRREVTDAIAGFVAPGGTLLVIAKKQQGPITEGPGPWPLTREELAAFGEAGLVEVRVQDLSAAQTSGEGRWLAELRR</sequence>